<evidence type="ECO:0000256" key="1">
    <source>
        <dbReference type="ARBA" id="ARBA00006611"/>
    </source>
</evidence>
<dbReference type="SUPFAM" id="SSF52540">
    <property type="entry name" value="P-loop containing nucleoside triphosphate hydrolases"/>
    <property type="match status" value="1"/>
</dbReference>
<dbReference type="Gene3D" id="3.40.50.300">
    <property type="entry name" value="P-loop containing nucleotide triphosphate hydrolases"/>
    <property type="match status" value="1"/>
</dbReference>
<dbReference type="InterPro" id="IPR007831">
    <property type="entry name" value="T2SS_GspE_N"/>
</dbReference>
<dbReference type="Gene3D" id="3.30.450.90">
    <property type="match status" value="1"/>
</dbReference>
<name>A0ABV2J731_9FIRM</name>
<feature type="domain" description="Bacterial type II secretion system protein E" evidence="4">
    <location>
        <begin position="98"/>
        <end position="469"/>
    </location>
</feature>
<keyword evidence="2" id="KW-0547">Nucleotide-binding</keyword>
<comment type="similarity">
    <text evidence="1">Belongs to the GSP E family.</text>
</comment>
<dbReference type="CDD" id="cd01129">
    <property type="entry name" value="PulE-GspE-like"/>
    <property type="match status" value="1"/>
</dbReference>
<organism evidence="6 7">
    <name type="scientific">Peptoniphilus olsenii</name>
    <dbReference type="NCBI Taxonomy" id="411570"/>
    <lineage>
        <taxon>Bacteria</taxon>
        <taxon>Bacillati</taxon>
        <taxon>Bacillota</taxon>
        <taxon>Tissierellia</taxon>
        <taxon>Tissierellales</taxon>
        <taxon>Peptoniphilaceae</taxon>
        <taxon>Peptoniphilus</taxon>
    </lineage>
</organism>
<evidence type="ECO:0000313" key="7">
    <source>
        <dbReference type="Proteomes" id="UP001549162"/>
    </source>
</evidence>
<reference evidence="6 7" key="1">
    <citation type="submission" date="2024-06" db="EMBL/GenBank/DDBJ databases">
        <title>Genomic Encyclopedia of Type Strains, Phase IV (KMG-IV): sequencing the most valuable type-strain genomes for metagenomic binning, comparative biology and taxonomic classification.</title>
        <authorList>
            <person name="Goeker M."/>
        </authorList>
    </citation>
    <scope>NUCLEOTIDE SEQUENCE [LARGE SCALE GENOMIC DNA]</scope>
    <source>
        <strain evidence="6 7">DSM 21460</strain>
    </source>
</reference>
<dbReference type="InterPro" id="IPR001482">
    <property type="entry name" value="T2SS/T4SS_dom"/>
</dbReference>
<dbReference type="InterPro" id="IPR027417">
    <property type="entry name" value="P-loop_NTPase"/>
</dbReference>
<evidence type="ECO:0000256" key="3">
    <source>
        <dbReference type="ARBA" id="ARBA00022840"/>
    </source>
</evidence>
<comment type="caution">
    <text evidence="6">The sequence shown here is derived from an EMBL/GenBank/DDBJ whole genome shotgun (WGS) entry which is preliminary data.</text>
</comment>
<dbReference type="Pfam" id="PF00437">
    <property type="entry name" value="T2SSE"/>
    <property type="match status" value="1"/>
</dbReference>
<gene>
    <name evidence="6" type="ORF">ABID14_000173</name>
</gene>
<dbReference type="Pfam" id="PF05157">
    <property type="entry name" value="MshEN"/>
    <property type="match status" value="1"/>
</dbReference>
<evidence type="ECO:0000259" key="4">
    <source>
        <dbReference type="Pfam" id="PF00437"/>
    </source>
</evidence>
<dbReference type="EMBL" id="JBEPMA010000001">
    <property type="protein sequence ID" value="MET3616553.1"/>
    <property type="molecule type" value="Genomic_DNA"/>
</dbReference>
<sequence length="478" mass="53715">MVSISNDLKTKITQIFCKKHNIVPIMEDNTVAIFNVLNYDENLKSNLEEILGKTVEFKISHKNDIFRKIEEIYNYDINKEIKDITSKEIVDNQASLYEEDSPAVRVLNYILDTSIQLAASDIHIEPLFVDVLVRIRVDGSLVKLKKIPNSLYQTVVSRIKILSSLDISEKRLPQDGRFSYNFGKENIDIRVAIIPTGNGEKVVLRILDIQRIAYTPEGIGLYGENLTKIMSLINQPSGLILCCGPTSSGKTSTLYTLLKRLNKTDINIMTIEDPIEYKIEGINQIEVNHNTGLDFEKGLMSILRMDPDKIMIGEIRSSNTANIAISSSITGHLVLSTLHTESSPSSINRLINMGIEPYLVSAGLIGVISQRLIRKLCPDCKKKVKNNFELIDSDYIYKAVGCSKCNNGYLGRNAVYEIMIVDNEIRELIISRKSTAVIKSIAIKKGMTTLSDEILKLIKNGETTMEEYFKNIHTLGGF</sequence>
<evidence type="ECO:0000256" key="2">
    <source>
        <dbReference type="ARBA" id="ARBA00022741"/>
    </source>
</evidence>
<keyword evidence="7" id="KW-1185">Reference proteome</keyword>
<evidence type="ECO:0000313" key="6">
    <source>
        <dbReference type="EMBL" id="MET3616553.1"/>
    </source>
</evidence>
<dbReference type="PANTHER" id="PTHR30258:SF1">
    <property type="entry name" value="PROTEIN TRANSPORT PROTEIN HOFB HOMOLOG"/>
    <property type="match status" value="1"/>
</dbReference>
<dbReference type="RefSeq" id="WP_354366560.1">
    <property type="nucleotide sequence ID" value="NZ_JBEPMA010000001.1"/>
</dbReference>
<keyword evidence="3" id="KW-0067">ATP-binding</keyword>
<evidence type="ECO:0000259" key="5">
    <source>
        <dbReference type="Pfam" id="PF05157"/>
    </source>
</evidence>
<proteinExistence type="inferred from homology"/>
<protein>
    <submittedName>
        <fullName evidence="6">Type II secretory ATPase GspE/PulE/Tfp pilus assembly ATPase PilB-like protein</fullName>
    </submittedName>
</protein>
<accession>A0ABV2J731</accession>
<dbReference type="Proteomes" id="UP001549162">
    <property type="component" value="Unassembled WGS sequence"/>
</dbReference>
<dbReference type="PANTHER" id="PTHR30258">
    <property type="entry name" value="TYPE II SECRETION SYSTEM PROTEIN GSPE-RELATED"/>
    <property type="match status" value="1"/>
</dbReference>
<feature type="domain" description="Type II secretion system protein GspE N-terminal" evidence="5">
    <location>
        <begin position="5"/>
        <end position="75"/>
    </location>
</feature>